<proteinExistence type="predicted"/>
<dbReference type="Pfam" id="PF13181">
    <property type="entry name" value="TPR_8"/>
    <property type="match status" value="1"/>
</dbReference>
<dbReference type="Pfam" id="PF13174">
    <property type="entry name" value="TPR_6"/>
    <property type="match status" value="1"/>
</dbReference>
<evidence type="ECO:0000256" key="4">
    <source>
        <dbReference type="SAM" id="SignalP"/>
    </source>
</evidence>
<sequence length="1009" mass="112676">MKQNTPLWATALLMLSTAAVQAQEERSLHWHEQLQNQTLLAHSGAIRGYNPRLTAPFMAQPQGAVLADLLARNAHENYRLGHTLAAETIHYFLTKVPVDERRPILSLERAALYMAEGDFHRARNLLEKVDESALSRAERTEWQVRTAYALLRTNRGGEQLGPLFAEAAQANNRWGRIAKLYVASSKMAKGDLQAAEAIYRSLSGDRELAPETRIGMAALSYYSGDYAKAVAEVGEIERVEPRLASNPSLLQVAGNAYYRLGDAPNASKYLERFIEDSPEFASPEDFLLLGAAYMEQQRYNEAIEPLKQATQGKGATGYAASLYLGRALRDQGNYPQAIVAYERAVEESAPTQVREAAMYEMALVMRSSGQSNFGQDVRIAERFLNTFPTSKHRPTMEKFLTEFYLSNTDYATSLVSIRRLKKTTPAIDEARQYVLNHLALDALSQGKFSQATRYIEDALDKQAVSSLYKGESLLIQADILRAQGDYAGSIRPLTAYLALPESARRPNQSEAQYYLGYALFNGGRYAEAKGYFASSVHDSKQGALRQSDAYTRLGDCQYATNALDAAFASYERAISLAPSQSSDALLRLAEINGLRKQYSRQIALLDRLITSFPDSPAAAQASYQKGRAYLLQGNNDAAEKAFVATASQYSQSEEGRLALLQLALLYYNTQRVEKSLDTYTQLMHRYPKSAEAATAFTHLKSICIEEGRTDYLQGAVQKTGGAFSLSESESRELEFKALEREYKRRSQEVEPKMEAFIARYRVGSDVSTIQKYLADLAFERGDKDRAYTLYTTLAAEVRQLPRAAQSSVLQRLGALQIERDDKQAAYDTYHTLYTQSSDRSLRMQAAEKAAEMALSMEKWKTAIAVTTDALTALGEEGAEWLHLLRGNAHSELGERAKALAEYKTILAKTDLSAGAEATVHYATLQAKGSSKERQEAKQLLNKFIEKGTPHEYWLARGILALAEIYRSEGDKVTADQYVESLKNNYPKREDDILERIARYQDQQTGTPKR</sequence>
<organism evidence="5 6">
    <name type="scientific">Porphyromonas endodontalis (strain ATCC 35406 / DSM 24491 / JCM 8526 / CCUG 16442 / BCRC 14492 / NCTC 13058 / HG 370)</name>
    <name type="common">Bacteroides endodontalis</name>
    <dbReference type="NCBI Taxonomy" id="553175"/>
    <lineage>
        <taxon>Bacteria</taxon>
        <taxon>Pseudomonadati</taxon>
        <taxon>Bacteroidota</taxon>
        <taxon>Bacteroidia</taxon>
        <taxon>Bacteroidales</taxon>
        <taxon>Porphyromonadaceae</taxon>
        <taxon>Porphyromonas</taxon>
    </lineage>
</organism>
<reference evidence="5 6" key="1">
    <citation type="submission" date="2009-04" db="EMBL/GenBank/DDBJ databases">
        <authorList>
            <person name="Sebastian Y."/>
            <person name="Madupu R."/>
            <person name="Durkin A.S."/>
            <person name="Torralba M."/>
            <person name="Methe B."/>
            <person name="Sutton G.G."/>
            <person name="Strausberg R.L."/>
            <person name="Nelson K.E."/>
        </authorList>
    </citation>
    <scope>NUCLEOTIDE SEQUENCE [LARGE SCALE GENOMIC DNA]</scope>
    <source>
        <strain evidence="6">ATCC 35406 / BCRC 14492 / JCM 8526 / NCTC 13058 / HG 370</strain>
    </source>
</reference>
<dbReference type="RefSeq" id="WP_004333668.1">
    <property type="nucleotide sequence ID" value="NZ_ACNN01000020.1"/>
</dbReference>
<dbReference type="PANTHER" id="PTHR45586">
    <property type="entry name" value="TPR REPEAT-CONTAINING PROTEIN PA4667"/>
    <property type="match status" value="1"/>
</dbReference>
<dbReference type="InterPro" id="IPR011990">
    <property type="entry name" value="TPR-like_helical_dom_sf"/>
</dbReference>
<feature type="repeat" description="TPR" evidence="3">
    <location>
        <begin position="547"/>
        <end position="580"/>
    </location>
</feature>
<keyword evidence="6" id="KW-1185">Reference proteome</keyword>
<evidence type="ECO:0000256" key="1">
    <source>
        <dbReference type="ARBA" id="ARBA00022737"/>
    </source>
</evidence>
<feature type="signal peptide" evidence="4">
    <location>
        <begin position="1"/>
        <end position="22"/>
    </location>
</feature>
<dbReference type="eggNOG" id="COG0457">
    <property type="taxonomic scope" value="Bacteria"/>
</dbReference>
<evidence type="ECO:0000313" key="5">
    <source>
        <dbReference type="EMBL" id="EEN82757.1"/>
    </source>
</evidence>
<keyword evidence="2 3" id="KW-0802">TPR repeat</keyword>
<dbReference type="PROSITE" id="PS50005">
    <property type="entry name" value="TPR"/>
    <property type="match status" value="1"/>
</dbReference>
<dbReference type="Pfam" id="PF13432">
    <property type="entry name" value="TPR_16"/>
    <property type="match status" value="3"/>
</dbReference>
<keyword evidence="4" id="KW-0732">Signal</keyword>
<comment type="caution">
    <text evidence="5">The sequence shown here is derived from an EMBL/GenBank/DDBJ whole genome shotgun (WGS) entry which is preliminary data.</text>
</comment>
<protein>
    <submittedName>
        <fullName evidence="5">Tetratricopeptide repeat protein</fullName>
    </submittedName>
</protein>
<dbReference type="PANTHER" id="PTHR45586:SF1">
    <property type="entry name" value="LIPOPOLYSACCHARIDE ASSEMBLY PROTEIN B"/>
    <property type="match status" value="1"/>
</dbReference>
<dbReference type="Gene3D" id="1.25.40.10">
    <property type="entry name" value="Tetratricopeptide repeat domain"/>
    <property type="match status" value="5"/>
</dbReference>
<dbReference type="InterPro" id="IPR019734">
    <property type="entry name" value="TPR_rpt"/>
</dbReference>
<dbReference type="AlphaFoldDB" id="C3JAF5"/>
<feature type="chain" id="PRO_5002928008" evidence="4">
    <location>
        <begin position="23"/>
        <end position="1009"/>
    </location>
</feature>
<dbReference type="GeneID" id="93365200"/>
<dbReference type="eggNOG" id="COG1729">
    <property type="taxonomic scope" value="Bacteria"/>
</dbReference>
<dbReference type="STRING" id="553175.POREN0001_0191"/>
<dbReference type="eggNOG" id="COG2956">
    <property type="taxonomic scope" value="Bacteria"/>
</dbReference>
<evidence type="ECO:0000256" key="2">
    <source>
        <dbReference type="ARBA" id="ARBA00022803"/>
    </source>
</evidence>
<name>C3JAF5_POREA</name>
<evidence type="ECO:0000256" key="3">
    <source>
        <dbReference type="PROSITE-ProRule" id="PRU00339"/>
    </source>
</evidence>
<dbReference type="SUPFAM" id="SSF48452">
    <property type="entry name" value="TPR-like"/>
    <property type="match status" value="4"/>
</dbReference>
<dbReference type="Proteomes" id="UP000004295">
    <property type="component" value="Unassembled WGS sequence"/>
</dbReference>
<accession>C3JAF5</accession>
<dbReference type="SMART" id="SM00028">
    <property type="entry name" value="TPR"/>
    <property type="match status" value="12"/>
</dbReference>
<gene>
    <name evidence="5" type="ORF">POREN0001_0191</name>
</gene>
<dbReference type="EMBL" id="ACNN01000020">
    <property type="protein sequence ID" value="EEN82757.1"/>
    <property type="molecule type" value="Genomic_DNA"/>
</dbReference>
<evidence type="ECO:0000313" key="6">
    <source>
        <dbReference type="Proteomes" id="UP000004295"/>
    </source>
</evidence>
<dbReference type="InterPro" id="IPR051012">
    <property type="entry name" value="CellSynth/LPSAsmb/PSIAsmb"/>
</dbReference>
<keyword evidence="1" id="KW-0677">Repeat</keyword>